<evidence type="ECO:0000256" key="4">
    <source>
        <dbReference type="ARBA" id="ARBA00022989"/>
    </source>
</evidence>
<evidence type="ECO:0000313" key="9">
    <source>
        <dbReference type="Proteomes" id="UP000305526"/>
    </source>
</evidence>
<organism evidence="8 9">
    <name type="scientific">Testudinibacter aquarius</name>
    <dbReference type="NCBI Taxonomy" id="1524974"/>
    <lineage>
        <taxon>Bacteria</taxon>
        <taxon>Pseudomonadati</taxon>
        <taxon>Pseudomonadota</taxon>
        <taxon>Gammaproteobacteria</taxon>
        <taxon>Pasteurellales</taxon>
        <taxon>Pasteurellaceae</taxon>
        <taxon>Testudinibacter</taxon>
    </lineage>
</organism>
<evidence type="ECO:0000256" key="1">
    <source>
        <dbReference type="ARBA" id="ARBA00004141"/>
    </source>
</evidence>
<evidence type="ECO:0000313" key="8">
    <source>
        <dbReference type="EMBL" id="TNG92022.1"/>
    </source>
</evidence>
<keyword evidence="4 6" id="KW-1133">Transmembrane helix</keyword>
<dbReference type="Proteomes" id="UP000305526">
    <property type="component" value="Unassembled WGS sequence"/>
</dbReference>
<accession>A0ABY2XUR6</accession>
<dbReference type="PIRSF" id="PIRSF006648">
    <property type="entry name" value="DrrB"/>
    <property type="match status" value="1"/>
</dbReference>
<dbReference type="PROSITE" id="PS51012">
    <property type="entry name" value="ABC_TM2"/>
    <property type="match status" value="1"/>
</dbReference>
<feature type="transmembrane region" description="Helical" evidence="6">
    <location>
        <begin position="61"/>
        <end position="84"/>
    </location>
</feature>
<feature type="transmembrane region" description="Helical" evidence="6">
    <location>
        <begin position="138"/>
        <end position="163"/>
    </location>
</feature>
<dbReference type="PANTHER" id="PTHR43332">
    <property type="entry name" value="INNER MEMBRANE TRANSPORT PERMEASE YADH-RELATED"/>
    <property type="match status" value="1"/>
</dbReference>
<keyword evidence="6" id="KW-1003">Cell membrane</keyword>
<evidence type="ECO:0000259" key="7">
    <source>
        <dbReference type="PROSITE" id="PS51012"/>
    </source>
</evidence>
<reference evidence="8 9" key="1">
    <citation type="submission" date="2019-05" db="EMBL/GenBank/DDBJ databases">
        <title>Pasteurellaceae isolates from reptiles.</title>
        <authorList>
            <person name="Bojesen A.M."/>
            <person name="Lund E."/>
        </authorList>
    </citation>
    <scope>NUCLEOTIDE SEQUENCE [LARGE SCALE GENOMIC DNA]</scope>
    <source>
        <strain evidence="8 9">ELNT2x</strain>
    </source>
</reference>
<dbReference type="PRINTS" id="PR00164">
    <property type="entry name" value="ABC2TRNSPORT"/>
</dbReference>
<proteinExistence type="inferred from homology"/>
<name>A0ABY2XUR6_9PAST</name>
<protein>
    <recommendedName>
        <fullName evidence="6">Transport permease protein</fullName>
    </recommendedName>
</protein>
<dbReference type="InterPro" id="IPR052522">
    <property type="entry name" value="ABC-2_transport_permease"/>
</dbReference>
<evidence type="ECO:0000256" key="2">
    <source>
        <dbReference type="ARBA" id="ARBA00007783"/>
    </source>
</evidence>
<comment type="similarity">
    <text evidence="2 6">Belongs to the ABC-2 integral membrane protein family.</text>
</comment>
<dbReference type="InterPro" id="IPR000412">
    <property type="entry name" value="ABC_2_transport"/>
</dbReference>
<sequence>MMSLSWIAFKTILNKEIHRFMRIWVQTLVPPVITMTLYFVIFGQLIGNRIGEMGGYSYMQFIVPGLIMMSVITNSFSNVASSFYSTKFARNVEELLVSPTSTHIIIWGYVAGGMTRGILVGSLVTIVSLLFIPLELHSWPVVIVTLLMTSAAFALGGLINAVFARSFDDISIIPTFVLTPLTYLGGIFYSISLLPAFWQGVSKLNPIVYMINGFRYGFLGVSDIALYYTFSVLILFISLLYGFAYYLINRGIGLRN</sequence>
<evidence type="ECO:0000256" key="3">
    <source>
        <dbReference type="ARBA" id="ARBA00022692"/>
    </source>
</evidence>
<dbReference type="PANTHER" id="PTHR43332:SF2">
    <property type="entry name" value="INNER MEMBRANE TRANSPORT PERMEASE YADH"/>
    <property type="match status" value="1"/>
</dbReference>
<feature type="transmembrane region" description="Helical" evidence="6">
    <location>
        <begin position="104"/>
        <end position="132"/>
    </location>
</feature>
<dbReference type="InterPro" id="IPR047817">
    <property type="entry name" value="ABC2_TM_bact-type"/>
</dbReference>
<dbReference type="NCBIfam" id="NF011648">
    <property type="entry name" value="PRK15066.1"/>
    <property type="match status" value="1"/>
</dbReference>
<evidence type="ECO:0000256" key="6">
    <source>
        <dbReference type="RuleBase" id="RU361157"/>
    </source>
</evidence>
<dbReference type="InterPro" id="IPR013525">
    <property type="entry name" value="ABC2_TM"/>
</dbReference>
<comment type="caution">
    <text evidence="8">The sequence shown here is derived from an EMBL/GenBank/DDBJ whole genome shotgun (WGS) entry which is preliminary data.</text>
</comment>
<feature type="transmembrane region" description="Helical" evidence="6">
    <location>
        <begin position="225"/>
        <end position="248"/>
    </location>
</feature>
<keyword evidence="9" id="KW-1185">Reference proteome</keyword>
<dbReference type="Pfam" id="PF01061">
    <property type="entry name" value="ABC2_membrane"/>
    <property type="match status" value="1"/>
</dbReference>
<comment type="subcellular location">
    <subcellularLocation>
        <location evidence="6">Cell inner membrane</location>
        <topology evidence="6">Multi-pass membrane protein</topology>
    </subcellularLocation>
    <subcellularLocation>
        <location evidence="1">Membrane</location>
        <topology evidence="1">Multi-pass membrane protein</topology>
    </subcellularLocation>
</comment>
<feature type="domain" description="ABC transmembrane type-2" evidence="7">
    <location>
        <begin position="22"/>
        <end position="251"/>
    </location>
</feature>
<dbReference type="EMBL" id="VDGV01000041">
    <property type="protein sequence ID" value="TNG92022.1"/>
    <property type="molecule type" value="Genomic_DNA"/>
</dbReference>
<keyword evidence="6" id="KW-0813">Transport</keyword>
<gene>
    <name evidence="8" type="ORF">FHQ21_05880</name>
</gene>
<keyword evidence="5 6" id="KW-0472">Membrane</keyword>
<evidence type="ECO:0000256" key="5">
    <source>
        <dbReference type="ARBA" id="ARBA00023136"/>
    </source>
</evidence>
<keyword evidence="3 6" id="KW-0812">Transmembrane</keyword>
<feature type="transmembrane region" description="Helical" evidence="6">
    <location>
        <begin position="175"/>
        <end position="198"/>
    </location>
</feature>
<feature type="transmembrane region" description="Helical" evidence="6">
    <location>
        <begin position="21"/>
        <end position="41"/>
    </location>
</feature>
<dbReference type="RefSeq" id="WP_132967555.1">
    <property type="nucleotide sequence ID" value="NZ_LEKL01000049.1"/>
</dbReference>